<accession>G0U941</accession>
<dbReference type="EMBL" id="HE573027">
    <property type="protein sequence ID" value="CCC54125.1"/>
    <property type="molecule type" value="Genomic_DNA"/>
</dbReference>
<dbReference type="Gene3D" id="3.40.50.620">
    <property type="entry name" value="HUPs"/>
    <property type="match status" value="1"/>
</dbReference>
<feature type="domain" description="Cytidyltransferase-like" evidence="1">
    <location>
        <begin position="124"/>
        <end position="262"/>
    </location>
</feature>
<dbReference type="InterPro" id="IPR014729">
    <property type="entry name" value="Rossmann-like_a/b/a_fold"/>
</dbReference>
<protein>
    <recommendedName>
        <fullName evidence="1">Cytidyltransferase-like domain-containing protein</fullName>
    </recommendedName>
</protein>
<sequence length="270" mass="28522">MRPLLLSTSATPSSNATALVSHLVSLSNGENMDGPHDSLHAHLLVEDGRRDTLLSHLAALYSAASRHHLETSLTVVPLALEGSGPLPSPVSAMTGAEDTALPLITSALMTPGRGFYPLYNYVALGGTFDRLHGGHKLLLTTAMLYAKCGIRVGVTTAPLLVSKAHATLIEPFEVRCAAVTGFVKLLRPDLELKVVGICDRAGGADRDETLEALVVSTETAGALVDINSVREAAGLKPLECVTIPFVGGDDSDRLSSTELRRRAQEKRQSA</sequence>
<dbReference type="PANTHER" id="PTHR10695">
    <property type="entry name" value="DEPHOSPHO-COA KINASE-RELATED"/>
    <property type="match status" value="1"/>
</dbReference>
<dbReference type="PANTHER" id="PTHR10695:SF46">
    <property type="entry name" value="BIFUNCTIONAL COENZYME A SYNTHASE-RELATED"/>
    <property type="match status" value="1"/>
</dbReference>
<dbReference type="AlphaFoldDB" id="G0U941"/>
<organism evidence="2">
    <name type="scientific">Trypanosoma vivax (strain Y486)</name>
    <dbReference type="NCBI Taxonomy" id="1055687"/>
    <lineage>
        <taxon>Eukaryota</taxon>
        <taxon>Discoba</taxon>
        <taxon>Euglenozoa</taxon>
        <taxon>Kinetoplastea</taxon>
        <taxon>Metakinetoplastina</taxon>
        <taxon>Trypanosomatida</taxon>
        <taxon>Trypanosomatidae</taxon>
        <taxon>Trypanosoma</taxon>
        <taxon>Duttonella</taxon>
    </lineage>
</organism>
<dbReference type="Pfam" id="PF01467">
    <property type="entry name" value="CTP_transf_like"/>
    <property type="match status" value="1"/>
</dbReference>
<dbReference type="GO" id="GO:0004140">
    <property type="term" value="F:dephospho-CoA kinase activity"/>
    <property type="evidence" value="ECO:0007669"/>
    <property type="project" value="TreeGrafter"/>
</dbReference>
<proteinExistence type="predicted"/>
<name>G0U941_TRYVY</name>
<evidence type="ECO:0000313" key="2">
    <source>
        <dbReference type="EMBL" id="CCC54125.1"/>
    </source>
</evidence>
<dbReference type="GO" id="GO:0015937">
    <property type="term" value="P:coenzyme A biosynthetic process"/>
    <property type="evidence" value="ECO:0007669"/>
    <property type="project" value="TreeGrafter"/>
</dbReference>
<dbReference type="VEuPathDB" id="TriTrypDB:TvY486_1116090"/>
<dbReference type="OMA" id="HENASGD"/>
<dbReference type="SUPFAM" id="SSF52374">
    <property type="entry name" value="Nucleotidylyl transferase"/>
    <property type="match status" value="1"/>
</dbReference>
<evidence type="ECO:0000259" key="1">
    <source>
        <dbReference type="Pfam" id="PF01467"/>
    </source>
</evidence>
<gene>
    <name evidence="2" type="ORF">TVY486_1116090</name>
</gene>
<reference evidence="2" key="1">
    <citation type="journal article" date="2012" name="Proc. Natl. Acad. Sci. U.S.A.">
        <title>Antigenic diversity is generated by distinct evolutionary mechanisms in African trypanosome species.</title>
        <authorList>
            <person name="Jackson A.P."/>
            <person name="Berry A."/>
            <person name="Aslett M."/>
            <person name="Allison H.C."/>
            <person name="Burton P."/>
            <person name="Vavrova-Anderson J."/>
            <person name="Brown R."/>
            <person name="Browne H."/>
            <person name="Corton N."/>
            <person name="Hauser H."/>
            <person name="Gamble J."/>
            <person name="Gilderthorp R."/>
            <person name="Marcello L."/>
            <person name="McQuillan J."/>
            <person name="Otto T.D."/>
            <person name="Quail M.A."/>
            <person name="Sanders M.J."/>
            <person name="van Tonder A."/>
            <person name="Ginger M.L."/>
            <person name="Field M.C."/>
            <person name="Barry J.D."/>
            <person name="Hertz-Fowler C."/>
            <person name="Berriman M."/>
        </authorList>
    </citation>
    <scope>NUCLEOTIDE SEQUENCE</scope>
    <source>
        <strain evidence="2">Y486</strain>
    </source>
</reference>
<dbReference type="InterPro" id="IPR004821">
    <property type="entry name" value="Cyt_trans-like"/>
</dbReference>
<dbReference type="NCBIfam" id="NF001985">
    <property type="entry name" value="PRK00777.1"/>
    <property type="match status" value="1"/>
</dbReference>